<dbReference type="Gene3D" id="3.40.50.1820">
    <property type="entry name" value="alpha/beta hydrolase"/>
    <property type="match status" value="1"/>
</dbReference>
<proteinExistence type="predicted"/>
<organism evidence="4 5">
    <name type="scientific">Cylindrobasidium torrendii FP15055 ss-10</name>
    <dbReference type="NCBI Taxonomy" id="1314674"/>
    <lineage>
        <taxon>Eukaryota</taxon>
        <taxon>Fungi</taxon>
        <taxon>Dikarya</taxon>
        <taxon>Basidiomycota</taxon>
        <taxon>Agaricomycotina</taxon>
        <taxon>Agaricomycetes</taxon>
        <taxon>Agaricomycetidae</taxon>
        <taxon>Agaricales</taxon>
        <taxon>Marasmiineae</taxon>
        <taxon>Physalacriaceae</taxon>
        <taxon>Cylindrobasidium</taxon>
    </lineage>
</organism>
<dbReference type="OrthoDB" id="413670at2759"/>
<evidence type="ECO:0000256" key="1">
    <source>
        <dbReference type="SAM" id="MobiDB-lite"/>
    </source>
</evidence>
<dbReference type="InterPro" id="IPR000073">
    <property type="entry name" value="AB_hydrolase_1"/>
</dbReference>
<gene>
    <name evidence="4" type="ORF">CYLTODRAFT_455927</name>
</gene>
<dbReference type="SUPFAM" id="SSF53474">
    <property type="entry name" value="alpha/beta-Hydrolases"/>
    <property type="match status" value="1"/>
</dbReference>
<protein>
    <submittedName>
        <fullName evidence="4">Alpha/beta-hydrolase</fullName>
    </submittedName>
</protein>
<feature type="region of interest" description="Disordered" evidence="1">
    <location>
        <begin position="481"/>
        <end position="506"/>
    </location>
</feature>
<evidence type="ECO:0000313" key="5">
    <source>
        <dbReference type="Proteomes" id="UP000054007"/>
    </source>
</evidence>
<dbReference type="InterPro" id="IPR029058">
    <property type="entry name" value="AB_hydrolase_fold"/>
</dbReference>
<reference evidence="4 5" key="1">
    <citation type="journal article" date="2015" name="Fungal Genet. Biol.">
        <title>Evolution of novel wood decay mechanisms in Agaricales revealed by the genome sequences of Fistulina hepatica and Cylindrobasidium torrendii.</title>
        <authorList>
            <person name="Floudas D."/>
            <person name="Held B.W."/>
            <person name="Riley R."/>
            <person name="Nagy L.G."/>
            <person name="Koehler G."/>
            <person name="Ransdell A.S."/>
            <person name="Younus H."/>
            <person name="Chow J."/>
            <person name="Chiniquy J."/>
            <person name="Lipzen A."/>
            <person name="Tritt A."/>
            <person name="Sun H."/>
            <person name="Haridas S."/>
            <person name="LaButti K."/>
            <person name="Ohm R.A."/>
            <person name="Kues U."/>
            <person name="Blanchette R.A."/>
            <person name="Grigoriev I.V."/>
            <person name="Minto R.E."/>
            <person name="Hibbett D.S."/>
        </authorList>
    </citation>
    <scope>NUCLEOTIDE SEQUENCE [LARGE SCALE GENOMIC DNA]</scope>
    <source>
        <strain evidence="4 5">FP15055 ss-10</strain>
    </source>
</reference>
<keyword evidence="5" id="KW-1185">Reference proteome</keyword>
<evidence type="ECO:0000259" key="3">
    <source>
        <dbReference type="Pfam" id="PF08386"/>
    </source>
</evidence>
<dbReference type="EMBL" id="KN880575">
    <property type="protein sequence ID" value="KIY65828.1"/>
    <property type="molecule type" value="Genomic_DNA"/>
</dbReference>
<name>A0A0D7B5J7_9AGAR</name>
<dbReference type="GO" id="GO:0016787">
    <property type="term" value="F:hydrolase activity"/>
    <property type="evidence" value="ECO:0007669"/>
    <property type="project" value="UniProtKB-KW"/>
</dbReference>
<evidence type="ECO:0000259" key="2">
    <source>
        <dbReference type="Pfam" id="PF00561"/>
    </source>
</evidence>
<dbReference type="Proteomes" id="UP000054007">
    <property type="component" value="Unassembled WGS sequence"/>
</dbReference>
<accession>A0A0D7B5J7</accession>
<feature type="domain" description="AB hydrolase-1" evidence="2">
    <location>
        <begin position="82"/>
        <end position="269"/>
    </location>
</feature>
<feature type="domain" description="Peptidase S33 tripeptidyl aminopeptidase-like C-terminal" evidence="3">
    <location>
        <begin position="390"/>
        <end position="471"/>
    </location>
</feature>
<sequence length="506" mass="54980">MFLLLLSFVTLAAAADITWVDCASNVPSPLADTTLPDTLPATLACGRLDVPLDYSKDLADDNVITLGFSMYRPENPQGLLNFNPGGPGQEVSSYPWRLALNITPAASWFEGLEGFDILAIDTRGCYSSNALNCTVGDWIVPSKLPETEEEYESFKTQVGTYAQSCIDQSSPPGIVQHLSTADVIHDWDLVRQALGYTTIHHFGISYGTYYGANYAATYPEHTGRFALDAVFATGISNHDLLATQYKSMQGLLYRADAACLNDTSCPFHAQGKGGVPKAFEEVLALASNGTGPIPVSDIRQRVAMWYFLGAPQLTDFNAALGRALSGNWTEWDYSLMGETFTSYFVPLARTFCLDYHIEDNSYEGWSNLRESLKEADTANVNYVFFQALHALCTGWPYGASSNEKLSINASMVLVTADWDSNTPTDSATFEWQQAPNSALIDRHGDGHGTYDVPGPARDAFINFLVTGDLPAALDDPEVGIYPPVSTRGDSPDPYSVPTGPAYGDTA</sequence>
<dbReference type="Pfam" id="PF08386">
    <property type="entry name" value="Abhydrolase_4"/>
    <property type="match status" value="1"/>
</dbReference>
<dbReference type="InterPro" id="IPR013595">
    <property type="entry name" value="Pept_S33_TAP-like_C"/>
</dbReference>
<dbReference type="Pfam" id="PF00561">
    <property type="entry name" value="Abhydrolase_1"/>
    <property type="match status" value="1"/>
</dbReference>
<dbReference type="AlphaFoldDB" id="A0A0D7B5J7"/>
<keyword evidence="4" id="KW-0378">Hydrolase</keyword>
<evidence type="ECO:0000313" key="4">
    <source>
        <dbReference type="EMBL" id="KIY65828.1"/>
    </source>
</evidence>